<dbReference type="KEGG" id="bacg:D2962_15630"/>
<evidence type="ECO:0000256" key="1">
    <source>
        <dbReference type="ARBA" id="ARBA00004496"/>
    </source>
</evidence>
<comment type="similarity">
    <text evidence="3">Belongs to the AB hydrolase superfamily. ABHD14 family.</text>
</comment>
<feature type="domain" description="AB hydrolase-1" evidence="4">
    <location>
        <begin position="27"/>
        <end position="122"/>
    </location>
</feature>
<evidence type="ECO:0000256" key="2">
    <source>
        <dbReference type="ARBA" id="ARBA00022490"/>
    </source>
</evidence>
<keyword evidence="6" id="KW-0378">Hydrolase</keyword>
<keyword evidence="7" id="KW-1185">Reference proteome</keyword>
<evidence type="ECO:0000256" key="3">
    <source>
        <dbReference type="ARBA" id="ARBA00037942"/>
    </source>
</evidence>
<dbReference type="PANTHER" id="PTHR46197">
    <property type="entry name" value="PROTEIN ABHD14B-LIKE"/>
    <property type="match status" value="1"/>
</dbReference>
<dbReference type="GO" id="GO:0005737">
    <property type="term" value="C:cytoplasm"/>
    <property type="evidence" value="ECO:0007669"/>
    <property type="project" value="UniProtKB-SubCell"/>
</dbReference>
<dbReference type="Proteomes" id="UP000280960">
    <property type="component" value="Chromosome"/>
</dbReference>
<evidence type="ECO:0000313" key="6">
    <source>
        <dbReference type="EMBL" id="AYO31842.1"/>
    </source>
</evidence>
<dbReference type="InterPro" id="IPR029058">
    <property type="entry name" value="AB_hydrolase_fold"/>
</dbReference>
<dbReference type="AlphaFoldDB" id="A0A3G2R8N0"/>
<dbReference type="Gene3D" id="3.40.50.1820">
    <property type="entry name" value="alpha/beta hydrolase"/>
    <property type="match status" value="1"/>
</dbReference>
<keyword evidence="2" id="KW-0963">Cytoplasm</keyword>
<reference evidence="6 7" key="1">
    <citation type="submission" date="2018-10" db="EMBL/GenBank/DDBJ databases">
        <authorList>
            <person name="Zhang X."/>
        </authorList>
    </citation>
    <scope>NUCLEOTIDE SEQUENCE [LARGE SCALE GENOMIC DNA]</scope>
    <source>
        <strain evidence="6 7">SK-G1</strain>
    </source>
</reference>
<dbReference type="InterPro" id="IPR013595">
    <property type="entry name" value="Pept_S33_TAP-like_C"/>
</dbReference>
<name>A0A3G2R8N0_9FIRM</name>
<dbReference type="PANTHER" id="PTHR46197:SF3">
    <property type="entry name" value="AB HYDROLASE-1 DOMAIN-CONTAINING PROTEIN"/>
    <property type="match status" value="1"/>
</dbReference>
<evidence type="ECO:0000259" key="5">
    <source>
        <dbReference type="Pfam" id="PF08386"/>
    </source>
</evidence>
<dbReference type="Pfam" id="PF00561">
    <property type="entry name" value="Abhydrolase_1"/>
    <property type="match status" value="1"/>
</dbReference>
<dbReference type="GO" id="GO:0016787">
    <property type="term" value="F:hydrolase activity"/>
    <property type="evidence" value="ECO:0007669"/>
    <property type="project" value="UniProtKB-KW"/>
</dbReference>
<dbReference type="Pfam" id="PF08386">
    <property type="entry name" value="Abhydrolase_4"/>
    <property type="match status" value="1"/>
</dbReference>
<proteinExistence type="inferred from homology"/>
<dbReference type="SUPFAM" id="SSF53474">
    <property type="entry name" value="alpha/beta-Hydrolases"/>
    <property type="match status" value="1"/>
</dbReference>
<comment type="subcellular location">
    <subcellularLocation>
        <location evidence="1">Cytoplasm</location>
    </subcellularLocation>
</comment>
<dbReference type="InterPro" id="IPR000073">
    <property type="entry name" value="AB_hydrolase_1"/>
</dbReference>
<accession>A0A3G2R8N0</accession>
<dbReference type="EMBL" id="CP033169">
    <property type="protein sequence ID" value="AYO31842.1"/>
    <property type="molecule type" value="Genomic_DNA"/>
</dbReference>
<organism evidence="6 7">
    <name type="scientific">Biomaibacter acetigenes</name>
    <dbReference type="NCBI Taxonomy" id="2316383"/>
    <lineage>
        <taxon>Bacteria</taxon>
        <taxon>Bacillati</taxon>
        <taxon>Bacillota</taxon>
        <taxon>Clostridia</taxon>
        <taxon>Thermosediminibacterales</taxon>
        <taxon>Tepidanaerobacteraceae</taxon>
        <taxon>Biomaibacter</taxon>
    </lineage>
</organism>
<evidence type="ECO:0000259" key="4">
    <source>
        <dbReference type="Pfam" id="PF00561"/>
    </source>
</evidence>
<feature type="domain" description="Peptidase S33 tripeptidyl aminopeptidase-like C-terminal" evidence="5">
    <location>
        <begin position="128"/>
        <end position="196"/>
    </location>
</feature>
<sequence length="196" mass="22600">MNVMDKYVDIKGSKIHYVKNIQESGDIVLLLHGKRFTTRDWVESGLMETLERQGVQAIALEMPGYGKSEELDLNPEDFLAEFMKRMNLSPVHMVGPSFSGEISIRFALKFPDMLKSMIIIDSINVDKYEEKLKDIKVKTLIIWGKKDNVAPYEFAGILKDHLPESTLFTFEDLGHTCYFDDMKTFSEELIKFIKYG</sequence>
<evidence type="ECO:0000313" key="7">
    <source>
        <dbReference type="Proteomes" id="UP000280960"/>
    </source>
</evidence>
<protein>
    <submittedName>
        <fullName evidence="6">Alpha/beta hydrolase</fullName>
    </submittedName>
</protein>
<dbReference type="RefSeq" id="WP_122015520.1">
    <property type="nucleotide sequence ID" value="NZ_CP033169.1"/>
</dbReference>
<gene>
    <name evidence="6" type="ORF">D2962_15630</name>
</gene>